<organism evidence="7 8">
    <name type="scientific">Bradyrhizobium yuanmingense</name>
    <dbReference type="NCBI Taxonomy" id="108015"/>
    <lineage>
        <taxon>Bacteria</taxon>
        <taxon>Pseudomonadati</taxon>
        <taxon>Pseudomonadota</taxon>
        <taxon>Alphaproteobacteria</taxon>
        <taxon>Hyphomicrobiales</taxon>
        <taxon>Nitrobacteraceae</taxon>
        <taxon>Bradyrhizobium</taxon>
    </lineage>
</organism>
<keyword evidence="3" id="KW-0547">Nucleotide-binding</keyword>
<dbReference type="RefSeq" id="WP_057028311.1">
    <property type="nucleotide sequence ID" value="NZ_LJYF01000029.1"/>
</dbReference>
<dbReference type="InterPro" id="IPR050306">
    <property type="entry name" value="PfkB_Carbo_kinase"/>
</dbReference>
<dbReference type="AlphaFoldDB" id="A0A0R3C9Z5"/>
<evidence type="ECO:0000256" key="4">
    <source>
        <dbReference type="ARBA" id="ARBA00022777"/>
    </source>
</evidence>
<proteinExistence type="inferred from homology"/>
<gene>
    <name evidence="7" type="ORF">AOQ72_24360</name>
</gene>
<keyword evidence="4" id="KW-0418">Kinase</keyword>
<evidence type="ECO:0000313" key="8">
    <source>
        <dbReference type="Proteomes" id="UP000051380"/>
    </source>
</evidence>
<dbReference type="OrthoDB" id="7556723at2"/>
<dbReference type="InterPro" id="IPR011611">
    <property type="entry name" value="PfkB_dom"/>
</dbReference>
<evidence type="ECO:0000313" key="7">
    <source>
        <dbReference type="EMBL" id="KRP94335.1"/>
    </source>
</evidence>
<evidence type="ECO:0000259" key="6">
    <source>
        <dbReference type="Pfam" id="PF00294"/>
    </source>
</evidence>
<dbReference type="Pfam" id="PF00294">
    <property type="entry name" value="PfkB"/>
    <property type="match status" value="1"/>
</dbReference>
<comment type="caution">
    <text evidence="7">The sequence shown here is derived from an EMBL/GenBank/DDBJ whole genome shotgun (WGS) entry which is preliminary data.</text>
</comment>
<evidence type="ECO:0000256" key="2">
    <source>
        <dbReference type="ARBA" id="ARBA00022679"/>
    </source>
</evidence>
<comment type="similarity">
    <text evidence="1">Belongs to the carbohydrate kinase PfkB family.</text>
</comment>
<accession>A0A0R3C9Z5</accession>
<feature type="domain" description="Carbohydrate kinase PfkB" evidence="6">
    <location>
        <begin position="37"/>
        <end position="299"/>
    </location>
</feature>
<dbReference type="InterPro" id="IPR029056">
    <property type="entry name" value="Ribokinase-like"/>
</dbReference>
<sequence length="364" mass="39565">MTRIDLTLKAATRHPVCVGAGFVAADIVEGRSEEFVAAGGSCGNVLAILAWLGWKSYPVARLGKDWAAGTIRKEFKSIGVDSQFLSEEKAVQTPIVIQRFVEDKKGKRVHRFSLACPECGGWLPRFRASTLQQAADVTQSEIVPKAFYMDRLSPAAIKIAGWAKEKGALIVFEPSSIGDEKQFQKAVDLCHVLKFSHDRLGHVRDLREAQRPKVIVETLAEDGLRVRWRGYWNELPAFKTPLFVDGAGAGDWTSAGLIHQIGASGAKVFDTLQKSRLLSALRFGQGLAAINCGYEGARGAMMAMTREQLAKRLLALASRGSEVNPNVQDLQAHEADIPTRLCATCASDEKSTNSSKGSNAAARN</sequence>
<dbReference type="Proteomes" id="UP000051380">
    <property type="component" value="Unassembled WGS sequence"/>
</dbReference>
<evidence type="ECO:0000256" key="5">
    <source>
        <dbReference type="ARBA" id="ARBA00022840"/>
    </source>
</evidence>
<dbReference type="Gene3D" id="3.40.1190.20">
    <property type="match status" value="1"/>
</dbReference>
<keyword evidence="5" id="KW-0067">ATP-binding</keyword>
<reference evidence="7 8" key="1">
    <citation type="submission" date="2015-09" db="EMBL/GenBank/DDBJ databases">
        <title>Draft Genome Sequence of the Strain BR 3267 (Bradyrhizobium yuanmingense) recommended as inoculant for cowpea in Brazil.</title>
        <authorList>
            <person name="Simoes-Araujo J.L."/>
            <person name="Zilli J.E."/>
        </authorList>
    </citation>
    <scope>NUCLEOTIDE SEQUENCE [LARGE SCALE GENOMIC DNA]</scope>
    <source>
        <strain evidence="7 8">BR3267</strain>
    </source>
</reference>
<dbReference type="GO" id="GO:0016301">
    <property type="term" value="F:kinase activity"/>
    <property type="evidence" value="ECO:0007669"/>
    <property type="project" value="UniProtKB-KW"/>
</dbReference>
<name>A0A0R3C9Z5_9BRAD</name>
<evidence type="ECO:0000256" key="1">
    <source>
        <dbReference type="ARBA" id="ARBA00010688"/>
    </source>
</evidence>
<dbReference type="EMBL" id="LJYF01000029">
    <property type="protein sequence ID" value="KRP94335.1"/>
    <property type="molecule type" value="Genomic_DNA"/>
</dbReference>
<dbReference type="PANTHER" id="PTHR43085:SF1">
    <property type="entry name" value="PSEUDOURIDINE KINASE-RELATED"/>
    <property type="match status" value="1"/>
</dbReference>
<evidence type="ECO:0000256" key="3">
    <source>
        <dbReference type="ARBA" id="ARBA00022741"/>
    </source>
</evidence>
<dbReference type="SUPFAM" id="SSF53613">
    <property type="entry name" value="Ribokinase-like"/>
    <property type="match status" value="1"/>
</dbReference>
<dbReference type="PANTHER" id="PTHR43085">
    <property type="entry name" value="HEXOKINASE FAMILY MEMBER"/>
    <property type="match status" value="1"/>
</dbReference>
<keyword evidence="2" id="KW-0808">Transferase</keyword>
<dbReference type="GO" id="GO:0005524">
    <property type="term" value="F:ATP binding"/>
    <property type="evidence" value="ECO:0007669"/>
    <property type="project" value="UniProtKB-KW"/>
</dbReference>
<protein>
    <recommendedName>
        <fullName evidence="6">Carbohydrate kinase PfkB domain-containing protein</fullName>
    </recommendedName>
</protein>